<protein>
    <submittedName>
        <fullName evidence="2">Uncharacterized protein</fullName>
    </submittedName>
</protein>
<feature type="region of interest" description="Disordered" evidence="1">
    <location>
        <begin position="1"/>
        <end position="25"/>
    </location>
</feature>
<organism evidence="2 3">
    <name type="scientific">Tulasnella calospora MUT 4182</name>
    <dbReference type="NCBI Taxonomy" id="1051891"/>
    <lineage>
        <taxon>Eukaryota</taxon>
        <taxon>Fungi</taxon>
        <taxon>Dikarya</taxon>
        <taxon>Basidiomycota</taxon>
        <taxon>Agaricomycotina</taxon>
        <taxon>Agaricomycetes</taxon>
        <taxon>Cantharellales</taxon>
        <taxon>Tulasnellaceae</taxon>
        <taxon>Tulasnella</taxon>
    </lineage>
</organism>
<name>A0A0C3KB75_9AGAM</name>
<sequence>MHPELLESSGDPASLSGPPSTTKRWRESFASVPPLPPATFVTGVSSAVLNSLASSSSPLPPPALPASSSGRSTSHCNTPRSPLDGFKLTLT</sequence>
<evidence type="ECO:0000313" key="3">
    <source>
        <dbReference type="Proteomes" id="UP000054248"/>
    </source>
</evidence>
<evidence type="ECO:0000256" key="1">
    <source>
        <dbReference type="SAM" id="MobiDB-lite"/>
    </source>
</evidence>
<keyword evidence="3" id="KW-1185">Reference proteome</keyword>
<proteinExistence type="predicted"/>
<reference evidence="2 3" key="1">
    <citation type="submission" date="2014-04" db="EMBL/GenBank/DDBJ databases">
        <authorList>
            <consortium name="DOE Joint Genome Institute"/>
            <person name="Kuo A."/>
            <person name="Girlanda M."/>
            <person name="Perotto S."/>
            <person name="Kohler A."/>
            <person name="Nagy L.G."/>
            <person name="Floudas D."/>
            <person name="Copeland A."/>
            <person name="Barry K.W."/>
            <person name="Cichocki N."/>
            <person name="Veneault-Fourrey C."/>
            <person name="LaButti K."/>
            <person name="Lindquist E.A."/>
            <person name="Lipzen A."/>
            <person name="Lundell T."/>
            <person name="Morin E."/>
            <person name="Murat C."/>
            <person name="Sun H."/>
            <person name="Tunlid A."/>
            <person name="Henrissat B."/>
            <person name="Grigoriev I.V."/>
            <person name="Hibbett D.S."/>
            <person name="Martin F."/>
            <person name="Nordberg H.P."/>
            <person name="Cantor M.N."/>
            <person name="Hua S.X."/>
        </authorList>
    </citation>
    <scope>NUCLEOTIDE SEQUENCE [LARGE SCALE GENOMIC DNA]</scope>
    <source>
        <strain evidence="2 3">MUT 4182</strain>
    </source>
</reference>
<evidence type="ECO:0000313" key="2">
    <source>
        <dbReference type="EMBL" id="KIO18698.1"/>
    </source>
</evidence>
<dbReference type="EMBL" id="KN823268">
    <property type="protein sequence ID" value="KIO18698.1"/>
    <property type="molecule type" value="Genomic_DNA"/>
</dbReference>
<dbReference type="AlphaFoldDB" id="A0A0C3KB75"/>
<feature type="region of interest" description="Disordered" evidence="1">
    <location>
        <begin position="52"/>
        <end position="91"/>
    </location>
</feature>
<accession>A0A0C3KB75</accession>
<reference evidence="3" key="2">
    <citation type="submission" date="2015-01" db="EMBL/GenBank/DDBJ databases">
        <title>Evolutionary Origins and Diversification of the Mycorrhizal Mutualists.</title>
        <authorList>
            <consortium name="DOE Joint Genome Institute"/>
            <consortium name="Mycorrhizal Genomics Consortium"/>
            <person name="Kohler A."/>
            <person name="Kuo A."/>
            <person name="Nagy L.G."/>
            <person name="Floudas D."/>
            <person name="Copeland A."/>
            <person name="Barry K.W."/>
            <person name="Cichocki N."/>
            <person name="Veneault-Fourrey C."/>
            <person name="LaButti K."/>
            <person name="Lindquist E.A."/>
            <person name="Lipzen A."/>
            <person name="Lundell T."/>
            <person name="Morin E."/>
            <person name="Murat C."/>
            <person name="Riley R."/>
            <person name="Ohm R."/>
            <person name="Sun H."/>
            <person name="Tunlid A."/>
            <person name="Henrissat B."/>
            <person name="Grigoriev I.V."/>
            <person name="Hibbett D.S."/>
            <person name="Martin F."/>
        </authorList>
    </citation>
    <scope>NUCLEOTIDE SEQUENCE [LARGE SCALE GENOMIC DNA]</scope>
    <source>
        <strain evidence="3">MUT 4182</strain>
    </source>
</reference>
<feature type="compositionally biased region" description="Polar residues" evidence="1">
    <location>
        <begin position="70"/>
        <end position="80"/>
    </location>
</feature>
<gene>
    <name evidence="2" type="ORF">M407DRAFT_246420</name>
</gene>
<dbReference type="Proteomes" id="UP000054248">
    <property type="component" value="Unassembled WGS sequence"/>
</dbReference>
<dbReference type="HOGENOM" id="CLU_2428689_0_0_1"/>